<dbReference type="SUPFAM" id="SSF46785">
    <property type="entry name" value="Winged helix' DNA-binding domain"/>
    <property type="match status" value="1"/>
</dbReference>
<protein>
    <recommendedName>
        <fullName evidence="3">Rrf2 family transcriptional regulator</fullName>
    </recommendedName>
</protein>
<dbReference type="EMBL" id="BARS01043750">
    <property type="protein sequence ID" value="GAG41621.1"/>
    <property type="molecule type" value="Genomic_DNA"/>
</dbReference>
<comment type="caution">
    <text evidence="2">The sequence shown here is derived from an EMBL/GenBank/DDBJ whole genome shotgun (WGS) entry which is preliminary data.</text>
</comment>
<dbReference type="InterPro" id="IPR000944">
    <property type="entry name" value="Tscrpt_reg_Rrf2"/>
</dbReference>
<dbReference type="Pfam" id="PF02082">
    <property type="entry name" value="Rrf2"/>
    <property type="match status" value="1"/>
</dbReference>
<dbReference type="PANTHER" id="PTHR33221">
    <property type="entry name" value="WINGED HELIX-TURN-HELIX TRANSCRIPTIONAL REGULATOR, RRF2 FAMILY"/>
    <property type="match status" value="1"/>
</dbReference>
<organism evidence="2">
    <name type="scientific">marine sediment metagenome</name>
    <dbReference type="NCBI Taxonomy" id="412755"/>
    <lineage>
        <taxon>unclassified sequences</taxon>
        <taxon>metagenomes</taxon>
        <taxon>ecological metagenomes</taxon>
    </lineage>
</organism>
<dbReference type="GO" id="GO:0003700">
    <property type="term" value="F:DNA-binding transcription factor activity"/>
    <property type="evidence" value="ECO:0007669"/>
    <property type="project" value="TreeGrafter"/>
</dbReference>
<evidence type="ECO:0000256" key="1">
    <source>
        <dbReference type="ARBA" id="ARBA00023125"/>
    </source>
</evidence>
<dbReference type="InterPro" id="IPR036390">
    <property type="entry name" value="WH_DNA-bd_sf"/>
</dbReference>
<sequence>FRKGGFVESRRGVHGGYFLAAPPRTVSAGEIIRFIDGSVAPVRCVGDRRGADCPLYGECVFMDMWTRARDAVADVYDSTTFQDLLDAQLAASGEYVGSYCI</sequence>
<dbReference type="GO" id="GO:0003677">
    <property type="term" value="F:DNA binding"/>
    <property type="evidence" value="ECO:0007669"/>
    <property type="project" value="UniProtKB-KW"/>
</dbReference>
<evidence type="ECO:0000313" key="2">
    <source>
        <dbReference type="EMBL" id="GAG41621.1"/>
    </source>
</evidence>
<accession>X0YYQ4</accession>
<gene>
    <name evidence="2" type="ORF">S01H1_66187</name>
</gene>
<dbReference type="GO" id="GO:0005829">
    <property type="term" value="C:cytosol"/>
    <property type="evidence" value="ECO:0007669"/>
    <property type="project" value="TreeGrafter"/>
</dbReference>
<dbReference type="Gene3D" id="1.10.10.10">
    <property type="entry name" value="Winged helix-like DNA-binding domain superfamily/Winged helix DNA-binding domain"/>
    <property type="match status" value="1"/>
</dbReference>
<proteinExistence type="predicted"/>
<dbReference type="AlphaFoldDB" id="X0YYQ4"/>
<dbReference type="PANTHER" id="PTHR33221:SF5">
    <property type="entry name" value="HTH-TYPE TRANSCRIPTIONAL REGULATOR ISCR"/>
    <property type="match status" value="1"/>
</dbReference>
<name>X0YYQ4_9ZZZZ</name>
<evidence type="ECO:0008006" key="3">
    <source>
        <dbReference type="Google" id="ProtNLM"/>
    </source>
</evidence>
<feature type="non-terminal residue" evidence="2">
    <location>
        <position position="1"/>
    </location>
</feature>
<dbReference type="PROSITE" id="PS51197">
    <property type="entry name" value="HTH_RRF2_2"/>
    <property type="match status" value="1"/>
</dbReference>
<reference evidence="2" key="1">
    <citation type="journal article" date="2014" name="Front. Microbiol.">
        <title>High frequency of phylogenetically diverse reductive dehalogenase-homologous genes in deep subseafloor sedimentary metagenomes.</title>
        <authorList>
            <person name="Kawai M."/>
            <person name="Futagami T."/>
            <person name="Toyoda A."/>
            <person name="Takaki Y."/>
            <person name="Nishi S."/>
            <person name="Hori S."/>
            <person name="Arai W."/>
            <person name="Tsubouchi T."/>
            <person name="Morono Y."/>
            <person name="Uchiyama I."/>
            <person name="Ito T."/>
            <person name="Fujiyama A."/>
            <person name="Inagaki F."/>
            <person name="Takami H."/>
        </authorList>
    </citation>
    <scope>NUCLEOTIDE SEQUENCE</scope>
    <source>
        <strain evidence="2">Expedition CK06-06</strain>
    </source>
</reference>
<keyword evidence="1" id="KW-0238">DNA-binding</keyword>
<dbReference type="InterPro" id="IPR036388">
    <property type="entry name" value="WH-like_DNA-bd_sf"/>
</dbReference>